<dbReference type="PANTHER" id="PTHR46796">
    <property type="entry name" value="HTH-TYPE TRANSCRIPTIONAL ACTIVATOR RHAS-RELATED"/>
    <property type="match status" value="1"/>
</dbReference>
<dbReference type="InterPro" id="IPR018060">
    <property type="entry name" value="HTH_AraC"/>
</dbReference>
<dbReference type="InterPro" id="IPR020449">
    <property type="entry name" value="Tscrpt_reg_AraC-type_HTH"/>
</dbReference>
<dbReference type="Pfam" id="PF02311">
    <property type="entry name" value="AraC_binding"/>
    <property type="match status" value="1"/>
</dbReference>
<keyword evidence="1" id="KW-0805">Transcription regulation</keyword>
<dbReference type="PRINTS" id="PR00032">
    <property type="entry name" value="HTHARAC"/>
</dbReference>
<keyword evidence="7" id="KW-1185">Reference proteome</keyword>
<dbReference type="EMBL" id="SNXC01000001">
    <property type="protein sequence ID" value="TDP01846.1"/>
    <property type="molecule type" value="Genomic_DNA"/>
</dbReference>
<keyword evidence="3" id="KW-0010">Activator</keyword>
<evidence type="ECO:0000259" key="5">
    <source>
        <dbReference type="PROSITE" id="PS01124"/>
    </source>
</evidence>
<reference evidence="6 7" key="1">
    <citation type="submission" date="2019-03" db="EMBL/GenBank/DDBJ databases">
        <title>Genomic Encyclopedia of Type Strains, Phase III (KMG-III): the genomes of soil and plant-associated and newly described type strains.</title>
        <authorList>
            <person name="Whitman W."/>
        </authorList>
    </citation>
    <scope>NUCLEOTIDE SEQUENCE [LARGE SCALE GENOMIC DNA]</scope>
    <source>
        <strain evidence="6 7">CECT 7378</strain>
    </source>
</reference>
<dbReference type="InterPro" id="IPR009057">
    <property type="entry name" value="Homeodomain-like_sf"/>
</dbReference>
<dbReference type="RefSeq" id="WP_133501776.1">
    <property type="nucleotide sequence ID" value="NZ_SNXC01000001.1"/>
</dbReference>
<dbReference type="InterPro" id="IPR003313">
    <property type="entry name" value="AraC-bd"/>
</dbReference>
<dbReference type="GO" id="GO:0003700">
    <property type="term" value="F:DNA-binding transcription factor activity"/>
    <property type="evidence" value="ECO:0007669"/>
    <property type="project" value="InterPro"/>
</dbReference>
<dbReference type="InterPro" id="IPR050204">
    <property type="entry name" value="AraC_XylS_family_regulators"/>
</dbReference>
<dbReference type="InterPro" id="IPR018062">
    <property type="entry name" value="HTH_AraC-typ_CS"/>
</dbReference>
<evidence type="ECO:0000313" key="6">
    <source>
        <dbReference type="EMBL" id="TDP01846.1"/>
    </source>
</evidence>
<dbReference type="AlphaFoldDB" id="A0A4R6MK18"/>
<evidence type="ECO:0000256" key="4">
    <source>
        <dbReference type="ARBA" id="ARBA00023163"/>
    </source>
</evidence>
<evidence type="ECO:0000256" key="2">
    <source>
        <dbReference type="ARBA" id="ARBA00023125"/>
    </source>
</evidence>
<dbReference type="Proteomes" id="UP000294656">
    <property type="component" value="Unassembled WGS sequence"/>
</dbReference>
<protein>
    <submittedName>
        <fullName evidence="6">AraC family transcriptional regulator</fullName>
    </submittedName>
</protein>
<dbReference type="PROSITE" id="PS01124">
    <property type="entry name" value="HTH_ARAC_FAMILY_2"/>
    <property type="match status" value="1"/>
</dbReference>
<dbReference type="InterPro" id="IPR014710">
    <property type="entry name" value="RmlC-like_jellyroll"/>
</dbReference>
<dbReference type="Gene3D" id="2.60.120.10">
    <property type="entry name" value="Jelly Rolls"/>
    <property type="match status" value="1"/>
</dbReference>
<organism evidence="6 7">
    <name type="scientific">Marinomonas balearica</name>
    <dbReference type="NCBI Taxonomy" id="491947"/>
    <lineage>
        <taxon>Bacteria</taxon>
        <taxon>Pseudomonadati</taxon>
        <taxon>Pseudomonadota</taxon>
        <taxon>Gammaproteobacteria</taxon>
        <taxon>Oceanospirillales</taxon>
        <taxon>Oceanospirillaceae</taxon>
        <taxon>Marinomonas</taxon>
    </lineage>
</organism>
<proteinExistence type="predicted"/>
<dbReference type="SMART" id="SM00342">
    <property type="entry name" value="HTH_ARAC"/>
    <property type="match status" value="1"/>
</dbReference>
<dbReference type="InterPro" id="IPR037923">
    <property type="entry name" value="HTH-like"/>
</dbReference>
<evidence type="ECO:0000256" key="1">
    <source>
        <dbReference type="ARBA" id="ARBA00023015"/>
    </source>
</evidence>
<keyword evidence="4" id="KW-0804">Transcription</keyword>
<dbReference type="GO" id="GO:0043565">
    <property type="term" value="F:sequence-specific DNA binding"/>
    <property type="evidence" value="ECO:0007669"/>
    <property type="project" value="InterPro"/>
</dbReference>
<evidence type="ECO:0000256" key="3">
    <source>
        <dbReference type="ARBA" id="ARBA00023159"/>
    </source>
</evidence>
<name>A0A4R6MK18_9GAMM</name>
<keyword evidence="2" id="KW-0238">DNA-binding</keyword>
<dbReference type="SUPFAM" id="SSF51215">
    <property type="entry name" value="Regulatory protein AraC"/>
    <property type="match status" value="1"/>
</dbReference>
<comment type="caution">
    <text evidence="6">The sequence shown here is derived from an EMBL/GenBank/DDBJ whole genome shotgun (WGS) entry which is preliminary data.</text>
</comment>
<gene>
    <name evidence="6" type="ORF">DFP79_0020</name>
</gene>
<dbReference type="OrthoDB" id="9809338at2"/>
<dbReference type="PROSITE" id="PS00041">
    <property type="entry name" value="HTH_ARAC_FAMILY_1"/>
    <property type="match status" value="1"/>
</dbReference>
<dbReference type="Gene3D" id="1.10.10.60">
    <property type="entry name" value="Homeodomain-like"/>
    <property type="match status" value="2"/>
</dbReference>
<evidence type="ECO:0000313" key="7">
    <source>
        <dbReference type="Proteomes" id="UP000294656"/>
    </source>
</evidence>
<sequence length="277" mass="31706">MTPTTQPLFWRDTALPFVELRHIIDGHKVRYVPHSHEQWSIGAILGGESAYLCADRIYDVAAGDLVIMNPQLVHACNPKVGSPWSYYMMHVDCDWLAKLLHRNGVRSTPSWEPSQTDWLTSPDLFERYRAMAEVLFSEHGAQSDKTTALESFLCHLFESIDKAAAQESKLPVTPNKLARVANYLLEHCHLETPIEDIADQFGYSASYLTRQFKQYYKMTPHAYRLNRRIQLGQLALKNGVPIAEVANAFGFSDQAHFQRVFKERVAATPNQYRSIHR</sequence>
<dbReference type="SUPFAM" id="SSF46689">
    <property type="entry name" value="Homeodomain-like"/>
    <property type="match status" value="2"/>
</dbReference>
<feature type="domain" description="HTH araC/xylS-type" evidence="5">
    <location>
        <begin position="178"/>
        <end position="275"/>
    </location>
</feature>
<dbReference type="Pfam" id="PF12833">
    <property type="entry name" value="HTH_18"/>
    <property type="match status" value="1"/>
</dbReference>
<accession>A0A4R6MK18</accession>